<sequence length="106" mass="12257">MFLPVVKYLYRVKECGILPGGTVYLRMSACWLFGFRFLIPSSHSIFVWKHCCWFPSFHKLNTVSTVFTAYLHLFAIGEFRLIVRDCCSTSLAVNDETCRQLMFDGA</sequence>
<protein>
    <submittedName>
        <fullName evidence="1">Uncharacterized protein</fullName>
    </submittedName>
</protein>
<comment type="caution">
    <text evidence="1">The sequence shown here is derived from an EMBL/GenBank/DDBJ whole genome shotgun (WGS) entry which is preliminary data.</text>
</comment>
<organism evidence="1 2">
    <name type="scientific">Cichorium intybus</name>
    <name type="common">Chicory</name>
    <dbReference type="NCBI Taxonomy" id="13427"/>
    <lineage>
        <taxon>Eukaryota</taxon>
        <taxon>Viridiplantae</taxon>
        <taxon>Streptophyta</taxon>
        <taxon>Embryophyta</taxon>
        <taxon>Tracheophyta</taxon>
        <taxon>Spermatophyta</taxon>
        <taxon>Magnoliopsida</taxon>
        <taxon>eudicotyledons</taxon>
        <taxon>Gunneridae</taxon>
        <taxon>Pentapetalae</taxon>
        <taxon>asterids</taxon>
        <taxon>campanulids</taxon>
        <taxon>Asterales</taxon>
        <taxon>Asteraceae</taxon>
        <taxon>Cichorioideae</taxon>
        <taxon>Cichorieae</taxon>
        <taxon>Cichoriinae</taxon>
        <taxon>Cichorium</taxon>
    </lineage>
</organism>
<name>A0ACB9AJU5_CICIN</name>
<evidence type="ECO:0000313" key="1">
    <source>
        <dbReference type="EMBL" id="KAI3710504.1"/>
    </source>
</evidence>
<gene>
    <name evidence="1" type="ORF">L2E82_40287</name>
</gene>
<reference evidence="2" key="1">
    <citation type="journal article" date="2022" name="Mol. Ecol. Resour.">
        <title>The genomes of chicory, endive, great burdock and yacon provide insights into Asteraceae palaeo-polyploidization history and plant inulin production.</title>
        <authorList>
            <person name="Fan W."/>
            <person name="Wang S."/>
            <person name="Wang H."/>
            <person name="Wang A."/>
            <person name="Jiang F."/>
            <person name="Liu H."/>
            <person name="Zhao H."/>
            <person name="Xu D."/>
            <person name="Zhang Y."/>
        </authorList>
    </citation>
    <scope>NUCLEOTIDE SEQUENCE [LARGE SCALE GENOMIC DNA]</scope>
    <source>
        <strain evidence="2">cv. Punajuju</strain>
    </source>
</reference>
<evidence type="ECO:0000313" key="2">
    <source>
        <dbReference type="Proteomes" id="UP001055811"/>
    </source>
</evidence>
<dbReference type="EMBL" id="CM042015">
    <property type="protein sequence ID" value="KAI3710504.1"/>
    <property type="molecule type" value="Genomic_DNA"/>
</dbReference>
<dbReference type="Proteomes" id="UP001055811">
    <property type="component" value="Linkage Group LG07"/>
</dbReference>
<reference evidence="1 2" key="2">
    <citation type="journal article" date="2022" name="Mol. Ecol. Resour.">
        <title>The genomes of chicory, endive, great burdock and yacon provide insights into Asteraceae paleo-polyploidization history and plant inulin production.</title>
        <authorList>
            <person name="Fan W."/>
            <person name="Wang S."/>
            <person name="Wang H."/>
            <person name="Wang A."/>
            <person name="Jiang F."/>
            <person name="Liu H."/>
            <person name="Zhao H."/>
            <person name="Xu D."/>
            <person name="Zhang Y."/>
        </authorList>
    </citation>
    <scope>NUCLEOTIDE SEQUENCE [LARGE SCALE GENOMIC DNA]</scope>
    <source>
        <strain evidence="2">cv. Punajuju</strain>
        <tissue evidence="1">Leaves</tissue>
    </source>
</reference>
<keyword evidence="2" id="KW-1185">Reference proteome</keyword>
<accession>A0ACB9AJU5</accession>
<proteinExistence type="predicted"/>